<name>A0A1Y5RMZ6_9RHOB</name>
<dbReference type="RefSeq" id="WP_085835292.1">
    <property type="nucleotide sequence ID" value="NZ_FWFS01000001.1"/>
</dbReference>
<evidence type="ECO:0000313" key="3">
    <source>
        <dbReference type="Proteomes" id="UP000193862"/>
    </source>
</evidence>
<organism evidence="2 3">
    <name type="scientific">Aquimixticola soesokkakensis</name>
    <dbReference type="NCBI Taxonomy" id="1519096"/>
    <lineage>
        <taxon>Bacteria</taxon>
        <taxon>Pseudomonadati</taxon>
        <taxon>Pseudomonadota</taxon>
        <taxon>Alphaproteobacteria</taxon>
        <taxon>Rhodobacterales</taxon>
        <taxon>Paracoccaceae</taxon>
        <taxon>Aquimixticola</taxon>
    </lineage>
</organism>
<keyword evidence="1" id="KW-1133">Transmembrane helix</keyword>
<accession>A0A1Y5RMZ6</accession>
<proteinExistence type="predicted"/>
<protein>
    <recommendedName>
        <fullName evidence="4">Aspartate carbamoyltransferase catalytic subunit</fullName>
    </recommendedName>
</protein>
<dbReference type="EMBL" id="FWFS01000001">
    <property type="protein sequence ID" value="SLN21143.1"/>
    <property type="molecule type" value="Genomic_DNA"/>
</dbReference>
<evidence type="ECO:0008006" key="4">
    <source>
        <dbReference type="Google" id="ProtNLM"/>
    </source>
</evidence>
<keyword evidence="3" id="KW-1185">Reference proteome</keyword>
<keyword evidence="1" id="KW-0472">Membrane</keyword>
<feature type="transmembrane region" description="Helical" evidence="1">
    <location>
        <begin position="48"/>
        <end position="66"/>
    </location>
</feature>
<reference evidence="2 3" key="1">
    <citation type="submission" date="2017-03" db="EMBL/GenBank/DDBJ databases">
        <authorList>
            <person name="Afonso C.L."/>
            <person name="Miller P.J."/>
            <person name="Scott M.A."/>
            <person name="Spackman E."/>
            <person name="Goraichik I."/>
            <person name="Dimitrov K.M."/>
            <person name="Suarez D.L."/>
            <person name="Swayne D.E."/>
        </authorList>
    </citation>
    <scope>NUCLEOTIDE SEQUENCE [LARGE SCALE GENOMIC DNA]</scope>
    <source>
        <strain evidence="2 3">CECT 8620</strain>
    </source>
</reference>
<evidence type="ECO:0000313" key="2">
    <source>
        <dbReference type="EMBL" id="SLN21143.1"/>
    </source>
</evidence>
<dbReference type="OrthoDB" id="199424at2"/>
<keyword evidence="1" id="KW-0812">Transmembrane</keyword>
<dbReference type="AlphaFoldDB" id="A0A1Y5RMZ6"/>
<feature type="transmembrane region" description="Helical" evidence="1">
    <location>
        <begin position="72"/>
        <end position="94"/>
    </location>
</feature>
<sequence length="182" mass="20194">MSDTLTHAPQTRAQTGPAAWAGILTAGEDILWQGRPERGLRLMHLRPARMMFGFAFAGFALIWMIMTGLMGGYMWTFGLIHFTVGLSLALGPLLRDTLRRRATWYTLTTKRAFVATAYPWSGRQLKSLPISADTLLDFDGAFPATIAMENPDMGPSSRTVFLRIPDGQQVFDLLRDIQKGSA</sequence>
<dbReference type="Proteomes" id="UP000193862">
    <property type="component" value="Unassembled WGS sequence"/>
</dbReference>
<gene>
    <name evidence="2" type="ORF">AQS8620_00584</name>
</gene>
<evidence type="ECO:0000256" key="1">
    <source>
        <dbReference type="SAM" id="Phobius"/>
    </source>
</evidence>